<dbReference type="AlphaFoldDB" id="A0A225VYI9"/>
<dbReference type="EMBL" id="NBNE01002447">
    <property type="protein sequence ID" value="OWZ10425.1"/>
    <property type="molecule type" value="Genomic_DNA"/>
</dbReference>
<dbReference type="Proteomes" id="UP000198211">
    <property type="component" value="Unassembled WGS sequence"/>
</dbReference>
<organism evidence="1 2">
    <name type="scientific">Phytophthora megakarya</name>
    <dbReference type="NCBI Taxonomy" id="4795"/>
    <lineage>
        <taxon>Eukaryota</taxon>
        <taxon>Sar</taxon>
        <taxon>Stramenopiles</taxon>
        <taxon>Oomycota</taxon>
        <taxon>Peronosporomycetes</taxon>
        <taxon>Peronosporales</taxon>
        <taxon>Peronosporaceae</taxon>
        <taxon>Phytophthora</taxon>
    </lineage>
</organism>
<accession>A0A225VYI9</accession>
<protein>
    <submittedName>
        <fullName evidence="1">Uncharacterized protein</fullName>
    </submittedName>
</protein>
<comment type="caution">
    <text evidence="1">The sequence shown here is derived from an EMBL/GenBank/DDBJ whole genome shotgun (WGS) entry which is preliminary data.</text>
</comment>
<reference evidence="2" key="1">
    <citation type="submission" date="2017-03" db="EMBL/GenBank/DDBJ databases">
        <title>Phytopthora megakarya and P. palmivora, two closely related causual agents of cacao black pod achieved similar genome size and gene model numbers by different mechanisms.</title>
        <authorList>
            <person name="Ali S."/>
            <person name="Shao J."/>
            <person name="Larry D.J."/>
            <person name="Kronmiller B."/>
            <person name="Shen D."/>
            <person name="Strem M.D."/>
            <person name="Melnick R.L."/>
            <person name="Guiltinan M.J."/>
            <person name="Tyler B.M."/>
            <person name="Meinhardt L.W."/>
            <person name="Bailey B.A."/>
        </authorList>
    </citation>
    <scope>NUCLEOTIDE SEQUENCE [LARGE SCALE GENOMIC DNA]</scope>
    <source>
        <strain evidence="2">zdho120</strain>
    </source>
</reference>
<evidence type="ECO:0000313" key="1">
    <source>
        <dbReference type="EMBL" id="OWZ10425.1"/>
    </source>
</evidence>
<proteinExistence type="predicted"/>
<evidence type="ECO:0000313" key="2">
    <source>
        <dbReference type="Proteomes" id="UP000198211"/>
    </source>
</evidence>
<name>A0A225VYI9_9STRA</name>
<gene>
    <name evidence="1" type="ORF">PHMEG_00016722</name>
</gene>
<keyword evidence="2" id="KW-1185">Reference proteome</keyword>
<sequence>MVKNDIVEGIDISAEQVRRKLNCHTCMKTKPRRMSYGDATSKRTTTSFERLTSDVCDIGKYVFGYGAVRYFQLIHDESSRYK</sequence>